<reference evidence="4 6" key="2">
    <citation type="submission" date="2020-03" db="EMBL/GenBank/DDBJ databases">
        <title>Genomic Encyclopedia of Type Strains, Phase IV (KMG-IV): sequencing the most valuable type-strain genomes for metagenomic binning, comparative biology and taxonomic classification.</title>
        <authorList>
            <person name="Goeker M."/>
        </authorList>
    </citation>
    <scope>NUCLEOTIDE SEQUENCE [LARGE SCALE GENOMIC DNA]</scope>
    <source>
        <strain evidence="4 6">DSM 105722</strain>
    </source>
</reference>
<dbReference type="GO" id="GO:0016740">
    <property type="term" value="F:transferase activity"/>
    <property type="evidence" value="ECO:0007669"/>
    <property type="project" value="UniProtKB-KW"/>
</dbReference>
<reference evidence="5 7" key="1">
    <citation type="submission" date="2019-09" db="EMBL/GenBank/DDBJ databases">
        <title>Butyricimonas paravirosa DSM 105722 (=214-4 = JCM 18677 = CCUG 65563).</title>
        <authorList>
            <person name="Le Roy T."/>
            <person name="Cani P.D."/>
        </authorList>
    </citation>
    <scope>NUCLEOTIDE SEQUENCE [LARGE SCALE GENOMIC DNA]</scope>
    <source>
        <strain evidence="5 7">DSM 105722</strain>
    </source>
</reference>
<dbReference type="RefSeq" id="WP_087421308.1">
    <property type="nucleotide sequence ID" value="NZ_BMPA01000002.1"/>
</dbReference>
<gene>
    <name evidence="5" type="ORF">F1644_17925</name>
    <name evidence="4" type="ORF">GGR15_000476</name>
</gene>
<protein>
    <submittedName>
        <fullName evidence="4 5">Glycosyltransferase</fullName>
    </submittedName>
</protein>
<name>A0A7X6BIE2_9BACT</name>
<dbReference type="SUPFAM" id="SSF53448">
    <property type="entry name" value="Nucleotide-diphospho-sugar transferases"/>
    <property type="match status" value="1"/>
</dbReference>
<evidence type="ECO:0000313" key="4">
    <source>
        <dbReference type="EMBL" id="NJC16871.1"/>
    </source>
</evidence>
<dbReference type="InterPro" id="IPR001173">
    <property type="entry name" value="Glyco_trans_2-like"/>
</dbReference>
<sequence>MMKISLIISTYNRPSALKLCLESVKRQNRLPDEVIIGDDGSGDETAALIREFQKDFPVPLLHVWQEDKGFRVGKIRNKCIAKAKYDYIVQVDGDMVLHSSFITDHLSCARRGYYIKGGRVNITRMETERLCNREYTPLGFFTWGLTRRENAIHCLFLAKCLAPYRKTRPGLGCNTSFWRKDALRINGYDEYYVGWGGEDYDFSVRLLNVGCKKIALKFAAIGFHLWHEDKYMENRKKNFDYYNEKVEQKATWCENGIDQYLKDNNEM</sequence>
<evidence type="ECO:0000259" key="3">
    <source>
        <dbReference type="Pfam" id="PF02709"/>
    </source>
</evidence>
<feature type="domain" description="Glycosyltransferase 2-like" evidence="2">
    <location>
        <begin position="5"/>
        <end position="140"/>
    </location>
</feature>
<dbReference type="Proteomes" id="UP000576368">
    <property type="component" value="Unassembled WGS sequence"/>
</dbReference>
<evidence type="ECO:0000256" key="1">
    <source>
        <dbReference type="ARBA" id="ARBA00022679"/>
    </source>
</evidence>
<dbReference type="GeneID" id="86893214"/>
<evidence type="ECO:0000313" key="6">
    <source>
        <dbReference type="Proteomes" id="UP000576368"/>
    </source>
</evidence>
<evidence type="ECO:0000313" key="5">
    <source>
        <dbReference type="EMBL" id="WOF14028.1"/>
    </source>
</evidence>
<dbReference type="InterPro" id="IPR029044">
    <property type="entry name" value="Nucleotide-diphossugar_trans"/>
</dbReference>
<dbReference type="EMBL" id="CP043839">
    <property type="protein sequence ID" value="WOF14028.1"/>
    <property type="molecule type" value="Genomic_DNA"/>
</dbReference>
<keyword evidence="1 4" id="KW-0808">Transferase</keyword>
<dbReference type="EMBL" id="JAATLI010000002">
    <property type="protein sequence ID" value="NJC16871.1"/>
    <property type="molecule type" value="Genomic_DNA"/>
</dbReference>
<dbReference type="PANTHER" id="PTHR43685">
    <property type="entry name" value="GLYCOSYLTRANSFERASE"/>
    <property type="match status" value="1"/>
</dbReference>
<evidence type="ECO:0000313" key="7">
    <source>
        <dbReference type="Proteomes" id="UP001302374"/>
    </source>
</evidence>
<accession>A0A7X6BIE2</accession>
<dbReference type="Pfam" id="PF02709">
    <property type="entry name" value="Glyco_transf_7C"/>
    <property type="match status" value="1"/>
</dbReference>
<feature type="domain" description="Galactosyltransferase C-terminal" evidence="3">
    <location>
        <begin position="171"/>
        <end position="218"/>
    </location>
</feature>
<evidence type="ECO:0000259" key="2">
    <source>
        <dbReference type="Pfam" id="PF00535"/>
    </source>
</evidence>
<keyword evidence="7" id="KW-1185">Reference proteome</keyword>
<dbReference type="Pfam" id="PF00535">
    <property type="entry name" value="Glycos_transf_2"/>
    <property type="match status" value="1"/>
</dbReference>
<dbReference type="Proteomes" id="UP001302374">
    <property type="component" value="Chromosome"/>
</dbReference>
<dbReference type="Gene3D" id="3.90.550.10">
    <property type="entry name" value="Spore Coat Polysaccharide Biosynthesis Protein SpsA, Chain A"/>
    <property type="match status" value="1"/>
</dbReference>
<dbReference type="PANTHER" id="PTHR43685:SF2">
    <property type="entry name" value="GLYCOSYLTRANSFERASE 2-LIKE DOMAIN-CONTAINING PROTEIN"/>
    <property type="match status" value="1"/>
</dbReference>
<dbReference type="InterPro" id="IPR050834">
    <property type="entry name" value="Glycosyltransf_2"/>
</dbReference>
<dbReference type="AlphaFoldDB" id="A0A7X6BIE2"/>
<proteinExistence type="predicted"/>
<dbReference type="CDD" id="cd06420">
    <property type="entry name" value="GT2_Chondriotin_Pol_N"/>
    <property type="match status" value="1"/>
</dbReference>
<dbReference type="InterPro" id="IPR027791">
    <property type="entry name" value="Galactosyl_T_C"/>
</dbReference>
<organism evidence="4 6">
    <name type="scientific">Butyricimonas paravirosa</name>
    <dbReference type="NCBI Taxonomy" id="1472417"/>
    <lineage>
        <taxon>Bacteria</taxon>
        <taxon>Pseudomonadati</taxon>
        <taxon>Bacteroidota</taxon>
        <taxon>Bacteroidia</taxon>
        <taxon>Bacteroidales</taxon>
        <taxon>Odoribacteraceae</taxon>
        <taxon>Butyricimonas</taxon>
    </lineage>
</organism>